<dbReference type="EMBL" id="JH711582">
    <property type="protein sequence ID" value="EIW78553.1"/>
    <property type="molecule type" value="Genomic_DNA"/>
</dbReference>
<evidence type="ECO:0008006" key="4">
    <source>
        <dbReference type="Google" id="ProtNLM"/>
    </source>
</evidence>
<proteinExistence type="predicted"/>
<name>A0A5M3MHH1_CONPW</name>
<organism evidence="2 3">
    <name type="scientific">Coniophora puteana (strain RWD-64-598)</name>
    <name type="common">Brown rot fungus</name>
    <dbReference type="NCBI Taxonomy" id="741705"/>
    <lineage>
        <taxon>Eukaryota</taxon>
        <taxon>Fungi</taxon>
        <taxon>Dikarya</taxon>
        <taxon>Basidiomycota</taxon>
        <taxon>Agaricomycotina</taxon>
        <taxon>Agaricomycetes</taxon>
        <taxon>Agaricomycetidae</taxon>
        <taxon>Boletales</taxon>
        <taxon>Coniophorineae</taxon>
        <taxon>Coniophoraceae</taxon>
        <taxon>Coniophora</taxon>
    </lineage>
</organism>
<dbReference type="Proteomes" id="UP000053558">
    <property type="component" value="Unassembled WGS sequence"/>
</dbReference>
<feature type="compositionally biased region" description="Acidic residues" evidence="1">
    <location>
        <begin position="549"/>
        <end position="560"/>
    </location>
</feature>
<keyword evidence="3" id="KW-1185">Reference proteome</keyword>
<comment type="caution">
    <text evidence="2">The sequence shown here is derived from an EMBL/GenBank/DDBJ whole genome shotgun (WGS) entry which is preliminary data.</text>
</comment>
<feature type="region of interest" description="Disordered" evidence="1">
    <location>
        <begin position="540"/>
        <end position="560"/>
    </location>
</feature>
<dbReference type="OrthoDB" id="3255541at2759"/>
<evidence type="ECO:0000313" key="3">
    <source>
        <dbReference type="Proteomes" id="UP000053558"/>
    </source>
</evidence>
<dbReference type="InterPro" id="IPR032675">
    <property type="entry name" value="LRR_dom_sf"/>
</dbReference>
<dbReference type="RefSeq" id="XP_007771567.1">
    <property type="nucleotide sequence ID" value="XM_007773377.1"/>
</dbReference>
<reference evidence="3" key="1">
    <citation type="journal article" date="2012" name="Science">
        <title>The Paleozoic origin of enzymatic lignin decomposition reconstructed from 31 fungal genomes.</title>
        <authorList>
            <person name="Floudas D."/>
            <person name="Binder M."/>
            <person name="Riley R."/>
            <person name="Barry K."/>
            <person name="Blanchette R.A."/>
            <person name="Henrissat B."/>
            <person name="Martinez A.T."/>
            <person name="Otillar R."/>
            <person name="Spatafora J.W."/>
            <person name="Yadav J.S."/>
            <person name="Aerts A."/>
            <person name="Benoit I."/>
            <person name="Boyd A."/>
            <person name="Carlson A."/>
            <person name="Copeland A."/>
            <person name="Coutinho P.M."/>
            <person name="de Vries R.P."/>
            <person name="Ferreira P."/>
            <person name="Findley K."/>
            <person name="Foster B."/>
            <person name="Gaskell J."/>
            <person name="Glotzer D."/>
            <person name="Gorecki P."/>
            <person name="Heitman J."/>
            <person name="Hesse C."/>
            <person name="Hori C."/>
            <person name="Igarashi K."/>
            <person name="Jurgens J.A."/>
            <person name="Kallen N."/>
            <person name="Kersten P."/>
            <person name="Kohler A."/>
            <person name="Kuees U."/>
            <person name="Kumar T.K.A."/>
            <person name="Kuo A."/>
            <person name="LaButti K."/>
            <person name="Larrondo L.F."/>
            <person name="Lindquist E."/>
            <person name="Ling A."/>
            <person name="Lombard V."/>
            <person name="Lucas S."/>
            <person name="Lundell T."/>
            <person name="Martin R."/>
            <person name="McLaughlin D.J."/>
            <person name="Morgenstern I."/>
            <person name="Morin E."/>
            <person name="Murat C."/>
            <person name="Nagy L.G."/>
            <person name="Nolan M."/>
            <person name="Ohm R.A."/>
            <person name="Patyshakuliyeva A."/>
            <person name="Rokas A."/>
            <person name="Ruiz-Duenas F.J."/>
            <person name="Sabat G."/>
            <person name="Salamov A."/>
            <person name="Samejima M."/>
            <person name="Schmutz J."/>
            <person name="Slot J.C."/>
            <person name="St John F."/>
            <person name="Stenlid J."/>
            <person name="Sun H."/>
            <person name="Sun S."/>
            <person name="Syed K."/>
            <person name="Tsang A."/>
            <person name="Wiebenga A."/>
            <person name="Young D."/>
            <person name="Pisabarro A."/>
            <person name="Eastwood D.C."/>
            <person name="Martin F."/>
            <person name="Cullen D."/>
            <person name="Grigoriev I.V."/>
            <person name="Hibbett D.S."/>
        </authorList>
    </citation>
    <scope>NUCLEOTIDE SEQUENCE [LARGE SCALE GENOMIC DNA]</scope>
    <source>
        <strain evidence="3">RWD-64-598 SS2</strain>
    </source>
</reference>
<protein>
    <recommendedName>
        <fullName evidence="4">F-box domain-containing protein</fullName>
    </recommendedName>
</protein>
<dbReference type="KEGG" id="cput:CONPUDRAFT_167543"/>
<gene>
    <name evidence="2" type="ORF">CONPUDRAFT_167543</name>
</gene>
<dbReference type="AlphaFoldDB" id="A0A5M3MHH1"/>
<dbReference type="OMA" id="LEMATAW"/>
<evidence type="ECO:0000313" key="2">
    <source>
        <dbReference type="EMBL" id="EIW78553.1"/>
    </source>
</evidence>
<dbReference type="GeneID" id="19205799"/>
<evidence type="ECO:0000256" key="1">
    <source>
        <dbReference type="SAM" id="MobiDB-lite"/>
    </source>
</evidence>
<dbReference type="Gene3D" id="3.80.10.10">
    <property type="entry name" value="Ribonuclease Inhibitor"/>
    <property type="match status" value="1"/>
</dbReference>
<sequence>MHRVFLINEVVFNIAWHAANKDLSALARVCRGFTDLALDVLWYSLDSFLPLLRCLPADLVERTQYPQDVTYTFIRPLTETDWETFMKYARRVVALKGVTSGAYVIINGKRTKLEEIMDKVIVDTLSSPPTLQPLLPKLRTLVWRGPSARPTVALFRFLLGPSITVLNVFMDNFGVEVMSLVSFLPETCPLMRQFIWDTSRFARYDDNDARIFSNTICQWNNLTYLRCPVLNSTALQHLSPSNSLRVLNTTLDGPFPDTVSLALPTFPAVKRLLLSSPPGLPLSTIATLLNGAMISPEELWVGADTIETHAIAQVTEALGTHCDVARLDTLTIAENPTELHQIPADSSLTCAMIRPVFSLYNMDKLEIDTYRSVALTDADLLEMATAWPGLRILKINTDMGWRTRPAVTLRVLPHLLDRLPLLESLSIAVDAYYERLTPREVEVGQKTNRKGIRYLHDDFALDLLDSRIRREDVLVVAAFLSDLFPYVRHFDFWKNRGMRVSGQDADEDDGKEKVAVYEERWTQVEDAMKVMFHVRRQEKARWTGKADLDADSEESDDVEE</sequence>
<accession>A0A5M3MHH1</accession>